<evidence type="ECO:0000259" key="13">
    <source>
        <dbReference type="Pfam" id="PF00148"/>
    </source>
</evidence>
<dbReference type="Pfam" id="PF00148">
    <property type="entry name" value="Oxidored_nitro"/>
    <property type="match status" value="1"/>
</dbReference>
<feature type="domain" description="Nitrogenase/oxidoreductase component 1" evidence="13">
    <location>
        <begin position="305"/>
        <end position="700"/>
    </location>
</feature>
<keyword evidence="10 12" id="KW-0411">Iron-sulfur</keyword>
<dbReference type="CDD" id="cd02040">
    <property type="entry name" value="NifH"/>
    <property type="match status" value="1"/>
</dbReference>
<dbReference type="PATRIC" id="fig|36849.3.peg.2944"/>
<organism evidence="14 15">
    <name type="scientific">Oxobacter pfennigii</name>
    <dbReference type="NCBI Taxonomy" id="36849"/>
    <lineage>
        <taxon>Bacteria</taxon>
        <taxon>Bacillati</taxon>
        <taxon>Bacillota</taxon>
        <taxon>Clostridia</taxon>
        <taxon>Eubacteriales</taxon>
        <taxon>Clostridiaceae</taxon>
        <taxon>Oxobacter</taxon>
    </lineage>
</organism>
<evidence type="ECO:0000313" key="15">
    <source>
        <dbReference type="Proteomes" id="UP000050326"/>
    </source>
</evidence>
<dbReference type="Gene3D" id="3.40.50.300">
    <property type="entry name" value="P-loop containing nucleotide triphosphate hydrolases"/>
    <property type="match status" value="1"/>
</dbReference>
<evidence type="ECO:0000256" key="2">
    <source>
        <dbReference type="ARBA" id="ARBA00002234"/>
    </source>
</evidence>
<accession>A0A0N8NSY7</accession>
<evidence type="ECO:0000256" key="3">
    <source>
        <dbReference type="ARBA" id="ARBA00005504"/>
    </source>
</evidence>
<evidence type="ECO:0000256" key="9">
    <source>
        <dbReference type="ARBA" id="ARBA00023004"/>
    </source>
</evidence>
<evidence type="ECO:0000256" key="1">
    <source>
        <dbReference type="ARBA" id="ARBA00001966"/>
    </source>
</evidence>
<dbReference type="EC" id="1.18.6.1" evidence="5"/>
<dbReference type="InterPro" id="IPR027417">
    <property type="entry name" value="P-loop_NTPase"/>
</dbReference>
<keyword evidence="15" id="KW-1185">Reference proteome</keyword>
<dbReference type="InterPro" id="IPR000510">
    <property type="entry name" value="Nase/OxRdtase_comp1"/>
</dbReference>
<dbReference type="EMBL" id="LKET01000039">
    <property type="protein sequence ID" value="KPU43344.1"/>
    <property type="molecule type" value="Genomic_DNA"/>
</dbReference>
<evidence type="ECO:0000256" key="12">
    <source>
        <dbReference type="RuleBase" id="RU003688"/>
    </source>
</evidence>
<dbReference type="Pfam" id="PF00142">
    <property type="entry name" value="Fer4_NifH"/>
    <property type="match status" value="1"/>
</dbReference>
<evidence type="ECO:0000256" key="5">
    <source>
        <dbReference type="ARBA" id="ARBA00012773"/>
    </source>
</evidence>
<dbReference type="Gene3D" id="3.40.50.1980">
    <property type="entry name" value="Nitrogenase molybdenum iron protein domain"/>
    <property type="match status" value="1"/>
</dbReference>
<dbReference type="GO" id="GO:0005524">
    <property type="term" value="F:ATP binding"/>
    <property type="evidence" value="ECO:0007669"/>
    <property type="project" value="UniProtKB-KW"/>
</dbReference>
<dbReference type="InterPro" id="IPR030655">
    <property type="entry name" value="NifH/chlL_CS"/>
</dbReference>
<dbReference type="GO" id="GO:0051539">
    <property type="term" value="F:4 iron, 4 sulfur cluster binding"/>
    <property type="evidence" value="ECO:0007669"/>
    <property type="project" value="UniProtKB-KW"/>
</dbReference>
<dbReference type="SUPFAM" id="SSF52540">
    <property type="entry name" value="P-loop containing nucleoside triphosphate hydrolases"/>
    <property type="match status" value="1"/>
</dbReference>
<keyword evidence="12" id="KW-0004">4Fe-4S</keyword>
<comment type="subunit">
    <text evidence="4">Homodimer.</text>
</comment>
<reference evidence="14 15" key="1">
    <citation type="submission" date="2015-09" db="EMBL/GenBank/DDBJ databases">
        <title>Genome sequence of Oxobacter pfennigii DSM 3222.</title>
        <authorList>
            <person name="Poehlein A."/>
            <person name="Bengelsdorf F.R."/>
            <person name="Schiel-Bengelsdorf B."/>
            <person name="Duerre P."/>
            <person name="Daniel R."/>
        </authorList>
    </citation>
    <scope>NUCLEOTIDE SEQUENCE [LARGE SCALE GENOMIC DNA]</scope>
    <source>
        <strain evidence="14 15">DSM 3222</strain>
    </source>
</reference>
<keyword evidence="9 12" id="KW-0408">Iron</keyword>
<dbReference type="RefSeq" id="WP_054875797.1">
    <property type="nucleotide sequence ID" value="NZ_LKET01000039.1"/>
</dbReference>
<protein>
    <recommendedName>
        <fullName evidence="5">nitrogenase</fullName>
        <ecNumber evidence="5">1.18.6.1</ecNumber>
    </recommendedName>
</protein>
<dbReference type="PANTHER" id="PTHR42864:SF2">
    <property type="entry name" value="LIGHT-INDEPENDENT PROTOCHLOROPHYLLIDE REDUCTASE IRON-SULFUR ATP-BINDING PROTEIN"/>
    <property type="match status" value="1"/>
</dbReference>
<gene>
    <name evidence="14" type="primary">nifH1_3</name>
    <name evidence="14" type="ORF">OXPF_27850</name>
</gene>
<dbReference type="Gene3D" id="3.40.50.12380">
    <property type="entry name" value="Nitrogenase MoFe cofactor biosynthesis protein NifE, C-terminal"/>
    <property type="match status" value="1"/>
</dbReference>
<evidence type="ECO:0000256" key="6">
    <source>
        <dbReference type="ARBA" id="ARBA00022723"/>
    </source>
</evidence>
<evidence type="ECO:0000256" key="11">
    <source>
        <dbReference type="ARBA" id="ARBA00047967"/>
    </source>
</evidence>
<comment type="function">
    <text evidence="2">The key enzymatic reactions in nitrogen fixation are catalyzed by the nitrogenase complex, which has 2 components: the iron protein and the molybdenum-iron protein.</text>
</comment>
<evidence type="ECO:0000256" key="4">
    <source>
        <dbReference type="ARBA" id="ARBA00011738"/>
    </source>
</evidence>
<evidence type="ECO:0000256" key="8">
    <source>
        <dbReference type="ARBA" id="ARBA00022840"/>
    </source>
</evidence>
<dbReference type="OrthoDB" id="9778641at2"/>
<dbReference type="AlphaFoldDB" id="A0A0N8NSY7"/>
<dbReference type="GO" id="GO:0046872">
    <property type="term" value="F:metal ion binding"/>
    <property type="evidence" value="ECO:0007669"/>
    <property type="project" value="UniProtKB-KW"/>
</dbReference>
<dbReference type="PRINTS" id="PR00091">
    <property type="entry name" value="NITROGNASEII"/>
</dbReference>
<dbReference type="PROSITE" id="PS00746">
    <property type="entry name" value="NIFH_FRXC_1"/>
    <property type="match status" value="1"/>
</dbReference>
<keyword evidence="7 12" id="KW-0547">Nucleotide-binding</keyword>
<comment type="caution">
    <text evidence="14">The sequence shown here is derived from an EMBL/GenBank/DDBJ whole genome shotgun (WGS) entry which is preliminary data.</text>
</comment>
<evidence type="ECO:0000256" key="7">
    <source>
        <dbReference type="ARBA" id="ARBA00022741"/>
    </source>
</evidence>
<proteinExistence type="inferred from homology"/>
<dbReference type="Proteomes" id="UP000050326">
    <property type="component" value="Unassembled WGS sequence"/>
</dbReference>
<comment type="cofactor">
    <cofactor evidence="1">
        <name>[4Fe-4S] cluster</name>
        <dbReference type="ChEBI" id="CHEBI:49883"/>
    </cofactor>
</comment>
<dbReference type="PANTHER" id="PTHR42864">
    <property type="entry name" value="LIGHT-INDEPENDENT PROTOCHLOROPHYLLIDE REDUCTASE IRON-SULFUR ATP-BINDING PROTEIN"/>
    <property type="match status" value="1"/>
</dbReference>
<dbReference type="PROSITE" id="PS00692">
    <property type="entry name" value="NIFH_FRXC_2"/>
    <property type="match status" value="1"/>
</dbReference>
<comment type="catalytic activity">
    <reaction evidence="11">
        <text>N2 + 8 reduced [2Fe-2S]-[ferredoxin] + 16 ATP + 16 H2O = H2 + 8 oxidized [2Fe-2S]-[ferredoxin] + 2 NH4(+) + 16 ADP + 16 phosphate + 6 H(+)</text>
        <dbReference type="Rhea" id="RHEA:21448"/>
        <dbReference type="Rhea" id="RHEA-COMP:10000"/>
        <dbReference type="Rhea" id="RHEA-COMP:10001"/>
        <dbReference type="ChEBI" id="CHEBI:15377"/>
        <dbReference type="ChEBI" id="CHEBI:15378"/>
        <dbReference type="ChEBI" id="CHEBI:17997"/>
        <dbReference type="ChEBI" id="CHEBI:18276"/>
        <dbReference type="ChEBI" id="CHEBI:28938"/>
        <dbReference type="ChEBI" id="CHEBI:30616"/>
        <dbReference type="ChEBI" id="CHEBI:33737"/>
        <dbReference type="ChEBI" id="CHEBI:33738"/>
        <dbReference type="ChEBI" id="CHEBI:43474"/>
        <dbReference type="ChEBI" id="CHEBI:456216"/>
        <dbReference type="EC" id="1.18.6.1"/>
    </reaction>
</comment>
<comment type="similarity">
    <text evidence="3 12">Belongs to the NifH/BchL/ChlL family.</text>
</comment>
<evidence type="ECO:0000256" key="10">
    <source>
        <dbReference type="ARBA" id="ARBA00023014"/>
    </source>
</evidence>
<dbReference type="PROSITE" id="PS51026">
    <property type="entry name" value="NIFH_FRXC_3"/>
    <property type="match status" value="1"/>
</dbReference>
<sequence length="722" mass="81492">MTELAFYGKGGIGKSTLSANISAALAKKKNKILQVGCDPKHDSTRLLLHGNRINTVLEYIKSTSPDKYKLEDIVFEGAYGIHCVEAGGPEPGVGCAGRGILTTFELIDRLGIKGNNYDAIVYDVLGDVVCGGFAVPIRREYADKVYIITSGEFMSIYAANNILRGLKNYDTYINRAGGIIINSRGLEEEEERIKRFCDAVNLPVLETFPRSDLFSQSEREGMCLLEKFPDSEIAAKFESLADYIFKQNVLYEALPLSDEELEEKVLLKKQTSFSFSRTIKPVEITVKKPMLYSKNLIHREPLHGCAFSGAMSICTQLKDSICIAHGPSSCAHIAYQSITSLARRFLLERGIVLPLQVSPPVISSEMNEGVMIFGGIEELRKKIIVARAQKPKAIFVLTTCPSGIIGDNIDFVRNLEEEDMKIIPVLTDGNIQGDYLQGILMAYMEIAKSLIDKNVDAKENSVNIIAEKSIANATAESFEYIKEILDRLGIKINCRFICETSSQEIQGFMKAKLNLLAYGDYMGRTIKGFLQEEYRAEFLDMPFPVGFNESCLWVRKIGEYFHKEDVDSIIAAYKIKYDEEINVIKPYMRGKKLMIATFNHNIDWILQTAIDLEMRIVFVGILNYSQENLFQTEYKDKIEELHIQYNNENRPGDLKRIKPDILLTNYSSTNLDGDILADTIPLCPTAGFLSGVIMARRWSQLFRMNLKEGWKKDDILFRKYFS</sequence>
<dbReference type="SUPFAM" id="SSF53807">
    <property type="entry name" value="Helical backbone' metal receptor"/>
    <property type="match status" value="1"/>
</dbReference>
<dbReference type="STRING" id="36849.OXPF_27850"/>
<evidence type="ECO:0000313" key="14">
    <source>
        <dbReference type="EMBL" id="KPU43344.1"/>
    </source>
</evidence>
<keyword evidence="8 12" id="KW-0067">ATP-binding</keyword>
<dbReference type="InterPro" id="IPR000392">
    <property type="entry name" value="NifH/frxC"/>
</dbReference>
<dbReference type="GO" id="GO:0016163">
    <property type="term" value="F:nitrogenase activity"/>
    <property type="evidence" value="ECO:0007669"/>
    <property type="project" value="UniProtKB-EC"/>
</dbReference>
<keyword evidence="12 14" id="KW-0560">Oxidoreductase</keyword>
<keyword evidence="6 12" id="KW-0479">Metal-binding</keyword>
<name>A0A0N8NSY7_9CLOT</name>